<evidence type="ECO:0000259" key="8">
    <source>
        <dbReference type="Pfam" id="PF00155"/>
    </source>
</evidence>
<feature type="compositionally biased region" description="Low complexity" evidence="7">
    <location>
        <begin position="1"/>
        <end position="14"/>
    </location>
</feature>
<evidence type="ECO:0000313" key="9">
    <source>
        <dbReference type="EMBL" id="ABI20704.1"/>
    </source>
</evidence>
<reference evidence="9" key="1">
    <citation type="journal article" date="2008" name="J. Environ. Sci.">
        <title>A novel and complete gene cluster involved in the degradation of aniline by Delftia sp. AN3.</title>
        <authorList>
            <person name="Zhang T."/>
            <person name="Zhang J."/>
            <person name="Liu S."/>
            <person name="Liu Z."/>
        </authorList>
    </citation>
    <scope>NUCLEOTIDE SEQUENCE</scope>
</reference>
<keyword evidence="4 6" id="KW-0808">Transferase</keyword>
<dbReference type="Gene3D" id="3.40.640.10">
    <property type="entry name" value="Type I PLP-dependent aspartate aminotransferase-like (Major domain)"/>
    <property type="match status" value="1"/>
</dbReference>
<accession>Q0GQV0</accession>
<dbReference type="GO" id="GO:0030170">
    <property type="term" value="F:pyridoxal phosphate binding"/>
    <property type="evidence" value="ECO:0007669"/>
    <property type="project" value="InterPro"/>
</dbReference>
<evidence type="ECO:0000256" key="5">
    <source>
        <dbReference type="ARBA" id="ARBA00022898"/>
    </source>
</evidence>
<dbReference type="InterPro" id="IPR015424">
    <property type="entry name" value="PyrdxlP-dep_Trfase"/>
</dbReference>
<keyword evidence="3 6" id="KW-0032">Aminotransferase</keyword>
<evidence type="ECO:0000256" key="6">
    <source>
        <dbReference type="RuleBase" id="RU000481"/>
    </source>
</evidence>
<dbReference type="EMBL" id="DQ661649">
    <property type="protein sequence ID" value="ABI20704.1"/>
    <property type="molecule type" value="Genomic_DNA"/>
</dbReference>
<dbReference type="InterPro" id="IPR050596">
    <property type="entry name" value="AspAT/PAT-like"/>
</dbReference>
<feature type="region of interest" description="Disordered" evidence="7">
    <location>
        <begin position="1"/>
        <end position="61"/>
    </location>
</feature>
<dbReference type="GO" id="GO:0006520">
    <property type="term" value="P:amino acid metabolic process"/>
    <property type="evidence" value="ECO:0007669"/>
    <property type="project" value="InterPro"/>
</dbReference>
<feature type="compositionally biased region" description="Low complexity" evidence="7">
    <location>
        <begin position="24"/>
        <end position="40"/>
    </location>
</feature>
<organism evidence="9">
    <name type="scientific">Delftia sp. AN3</name>
    <dbReference type="NCBI Taxonomy" id="173681"/>
    <lineage>
        <taxon>Bacteria</taxon>
        <taxon>Pseudomonadati</taxon>
        <taxon>Pseudomonadota</taxon>
        <taxon>Betaproteobacteria</taxon>
        <taxon>Burkholderiales</taxon>
        <taxon>Comamonadaceae</taxon>
        <taxon>Delftia</taxon>
    </lineage>
</organism>
<comment type="similarity">
    <text evidence="2 6">Belongs to the class-I pyridoxal-phosphate-dependent aminotransferase family.</text>
</comment>
<keyword evidence="5" id="KW-0663">Pyridoxal phosphate</keyword>
<feature type="domain" description="Aminotransferase class I/classII large" evidence="8">
    <location>
        <begin position="105"/>
        <end position="459"/>
    </location>
</feature>
<dbReference type="AlphaFoldDB" id="Q0GQV0"/>
<evidence type="ECO:0000256" key="3">
    <source>
        <dbReference type="ARBA" id="ARBA00022576"/>
    </source>
</evidence>
<sequence>MRWHTTAPQRAAQRLLRRPRLRPTTRPARPAEARPATRLHPPGHRPRRIRPSLARPRLPGAGASFRISPVMKFSTRADRIEPFYVMEIAKAAQEMARGCADSDTPMIFLNIGQPDFTAPPLVQEAAARAVQDGATQYTPALGLPQLRERISHWYAQRFGVDVPARRIVVTAGASAALQLACLATIDAGDEILMPDPSYPCNRHFVSAAEGRAVMVPTTAAERYQLSADKVEAAWNAHTRGVLLASPSNPTGTSIAPAELRRILDVVRARGGLTIIDEIYLGLSYDAAFGQTALALGEDVISINSFSKYFNMTGWRLGWMVVPEAMVPVVERVAQNLFICASTVSQRAALACFEPESIAEYERRRAEFKARRDFFIPALEALGLPVPVQPDGAFYAWADCRAAAARLGVQGSWDFAYAVMERAHLAITPGRDFGTFETADFVRFSTANSMEQLQEAVRRLQRLLA</sequence>
<dbReference type="InterPro" id="IPR004839">
    <property type="entry name" value="Aminotransferase_I/II_large"/>
</dbReference>
<dbReference type="SUPFAM" id="SSF53383">
    <property type="entry name" value="PLP-dependent transferases"/>
    <property type="match status" value="1"/>
</dbReference>
<dbReference type="InterPro" id="IPR015421">
    <property type="entry name" value="PyrdxlP-dep_Trfase_major"/>
</dbReference>
<dbReference type="EC" id="2.6.1.-" evidence="6"/>
<evidence type="ECO:0000256" key="2">
    <source>
        <dbReference type="ARBA" id="ARBA00007441"/>
    </source>
</evidence>
<dbReference type="PANTHER" id="PTHR46383">
    <property type="entry name" value="ASPARTATE AMINOTRANSFERASE"/>
    <property type="match status" value="1"/>
</dbReference>
<protein>
    <recommendedName>
        <fullName evidence="6">Aminotransferase</fullName>
        <ecNumber evidence="6">2.6.1.-</ecNumber>
    </recommendedName>
</protein>
<dbReference type="NCBIfam" id="NF005601">
    <property type="entry name" value="PRK07337.1"/>
    <property type="match status" value="1"/>
</dbReference>
<evidence type="ECO:0000256" key="1">
    <source>
        <dbReference type="ARBA" id="ARBA00001933"/>
    </source>
</evidence>
<dbReference type="InterPro" id="IPR004838">
    <property type="entry name" value="NHTrfase_class1_PyrdxlP-BS"/>
</dbReference>
<evidence type="ECO:0000256" key="4">
    <source>
        <dbReference type="ARBA" id="ARBA00022679"/>
    </source>
</evidence>
<dbReference type="PANTHER" id="PTHR46383:SF2">
    <property type="entry name" value="AMINOTRANSFERASE"/>
    <property type="match status" value="1"/>
</dbReference>
<feature type="compositionally biased region" description="Basic residues" evidence="7">
    <location>
        <begin position="41"/>
        <end position="50"/>
    </location>
</feature>
<comment type="cofactor">
    <cofactor evidence="1 6">
        <name>pyridoxal 5'-phosphate</name>
        <dbReference type="ChEBI" id="CHEBI:597326"/>
    </cofactor>
</comment>
<dbReference type="PROSITE" id="PS00105">
    <property type="entry name" value="AA_TRANSFER_CLASS_1"/>
    <property type="match status" value="1"/>
</dbReference>
<dbReference type="GO" id="GO:0008483">
    <property type="term" value="F:transaminase activity"/>
    <property type="evidence" value="ECO:0007669"/>
    <property type="project" value="UniProtKB-KW"/>
</dbReference>
<evidence type="ECO:0000256" key="7">
    <source>
        <dbReference type="SAM" id="MobiDB-lite"/>
    </source>
</evidence>
<name>Q0GQV0_9BURK</name>
<dbReference type="CDD" id="cd00609">
    <property type="entry name" value="AAT_like"/>
    <property type="match status" value="1"/>
</dbReference>
<proteinExistence type="inferred from homology"/>
<dbReference type="Pfam" id="PF00155">
    <property type="entry name" value="Aminotran_1_2"/>
    <property type="match status" value="1"/>
</dbReference>